<protein>
    <submittedName>
        <fullName evidence="2">Uncharacterized protein</fullName>
    </submittedName>
</protein>
<reference evidence="2 3" key="1">
    <citation type="submission" date="2018-11" db="EMBL/GenBank/DDBJ databases">
        <title>Sequencing the genomes of 1000 actinobacteria strains.</title>
        <authorList>
            <person name="Klenk H.-P."/>
        </authorList>
    </citation>
    <scope>NUCLEOTIDE SEQUENCE [LARGE SCALE GENOMIC DNA]</scope>
    <source>
        <strain evidence="2 3">DSM 44254</strain>
    </source>
</reference>
<feature type="signal peptide" evidence="1">
    <location>
        <begin position="1"/>
        <end position="27"/>
    </location>
</feature>
<organism evidence="2 3">
    <name type="scientific">Actinocorallia herbida</name>
    <dbReference type="NCBI Taxonomy" id="58109"/>
    <lineage>
        <taxon>Bacteria</taxon>
        <taxon>Bacillati</taxon>
        <taxon>Actinomycetota</taxon>
        <taxon>Actinomycetes</taxon>
        <taxon>Streptosporangiales</taxon>
        <taxon>Thermomonosporaceae</taxon>
        <taxon>Actinocorallia</taxon>
    </lineage>
</organism>
<keyword evidence="1" id="KW-0732">Signal</keyword>
<accession>A0A3N1CUY6</accession>
<dbReference type="RefSeq" id="WP_123664126.1">
    <property type="nucleotide sequence ID" value="NZ_RJKE01000001.1"/>
</dbReference>
<feature type="chain" id="PRO_5018226360" evidence="1">
    <location>
        <begin position="28"/>
        <end position="130"/>
    </location>
</feature>
<evidence type="ECO:0000256" key="1">
    <source>
        <dbReference type="SAM" id="SignalP"/>
    </source>
</evidence>
<name>A0A3N1CUY6_9ACTN</name>
<gene>
    <name evidence="2" type="ORF">EDD29_2045</name>
</gene>
<dbReference type="OrthoDB" id="9892477at2"/>
<sequence length="130" mass="14096">MKMTFAGAAAAGGALALVAVLGQPAQAVSYDSVKLVVTSASGKAIYLEHHIAKCKSKTNCTQSGKDGTTKTAKYTQTIKVRKDRSVWVSTTALNKHRVRVYVNGKLVRDRNATWQGQDDAGFYISDLYIR</sequence>
<proteinExistence type="predicted"/>
<dbReference type="EMBL" id="RJKE01000001">
    <property type="protein sequence ID" value="ROO84518.1"/>
    <property type="molecule type" value="Genomic_DNA"/>
</dbReference>
<comment type="caution">
    <text evidence="2">The sequence shown here is derived from an EMBL/GenBank/DDBJ whole genome shotgun (WGS) entry which is preliminary data.</text>
</comment>
<evidence type="ECO:0000313" key="2">
    <source>
        <dbReference type="EMBL" id="ROO84518.1"/>
    </source>
</evidence>
<evidence type="ECO:0000313" key="3">
    <source>
        <dbReference type="Proteomes" id="UP000272400"/>
    </source>
</evidence>
<dbReference type="Proteomes" id="UP000272400">
    <property type="component" value="Unassembled WGS sequence"/>
</dbReference>
<dbReference type="AlphaFoldDB" id="A0A3N1CUY6"/>
<keyword evidence="3" id="KW-1185">Reference proteome</keyword>